<dbReference type="PROSITE" id="PS51257">
    <property type="entry name" value="PROKAR_LIPOPROTEIN"/>
    <property type="match status" value="1"/>
</dbReference>
<comment type="caution">
    <text evidence="2">The sequence shown here is derived from an EMBL/GenBank/DDBJ whole genome shotgun (WGS) entry which is preliminary data.</text>
</comment>
<dbReference type="RefSeq" id="WP_206559411.1">
    <property type="nucleotide sequence ID" value="NZ_JAFKCZ010000004.1"/>
</dbReference>
<feature type="region of interest" description="Disordered" evidence="1">
    <location>
        <begin position="166"/>
        <end position="197"/>
    </location>
</feature>
<reference evidence="2" key="1">
    <citation type="submission" date="2021-02" db="EMBL/GenBank/DDBJ databases">
        <title>PHA producing bacteria isolated from coastal sediment in Guangdong, Shenzhen.</title>
        <authorList>
            <person name="Zheng W."/>
            <person name="Yu S."/>
            <person name="Huang Y."/>
        </authorList>
    </citation>
    <scope>NUCLEOTIDE SEQUENCE</scope>
    <source>
        <strain evidence="2">TN14-10</strain>
    </source>
</reference>
<keyword evidence="3" id="KW-1185">Reference proteome</keyword>
<dbReference type="EMBL" id="JAFKCZ010000004">
    <property type="protein sequence ID" value="MBN7795956.1"/>
    <property type="molecule type" value="Genomic_DNA"/>
</dbReference>
<feature type="compositionally biased region" description="Polar residues" evidence="1">
    <location>
        <begin position="184"/>
        <end position="197"/>
    </location>
</feature>
<accession>A0A939DDM3</accession>
<evidence type="ECO:0000313" key="3">
    <source>
        <dbReference type="Proteomes" id="UP000664303"/>
    </source>
</evidence>
<proteinExistence type="predicted"/>
<organism evidence="2 3">
    <name type="scientific">Parahaliea mediterranea</name>
    <dbReference type="NCBI Taxonomy" id="651086"/>
    <lineage>
        <taxon>Bacteria</taxon>
        <taxon>Pseudomonadati</taxon>
        <taxon>Pseudomonadota</taxon>
        <taxon>Gammaproteobacteria</taxon>
        <taxon>Cellvibrionales</taxon>
        <taxon>Halieaceae</taxon>
        <taxon>Parahaliea</taxon>
    </lineage>
</organism>
<name>A0A939DDM3_9GAMM</name>
<gene>
    <name evidence="2" type="ORF">JYP50_05120</name>
</gene>
<dbReference type="AlphaFoldDB" id="A0A939DDM3"/>
<protein>
    <submittedName>
        <fullName evidence="2">Uncharacterized protein</fullName>
    </submittedName>
</protein>
<evidence type="ECO:0000313" key="2">
    <source>
        <dbReference type="EMBL" id="MBN7795956.1"/>
    </source>
</evidence>
<evidence type="ECO:0000256" key="1">
    <source>
        <dbReference type="SAM" id="MobiDB-lite"/>
    </source>
</evidence>
<sequence length="197" mass="21451">MTRTASLLGALLLALLQGCTQWHYELGSPLETSGNDLHRGTPIAEVLLALGPPQRISGSELGYLMAWEYWRIRENTLGLSLGALGVDFLSLDWGGARVSGEFLVLAFDREHRLAAARFKRWDDRRGSGRAIQPSVGIADIIDVDDLVQPMPQHTWGASLFKPLPQTLNTPHAPDAGNAGLEQRGTPSGTGQRSLEME</sequence>
<dbReference type="Proteomes" id="UP000664303">
    <property type="component" value="Unassembled WGS sequence"/>
</dbReference>